<feature type="chain" id="PRO_5019537025" description="RlpA-like protein double-psi beta-barrel domain-containing protein" evidence="2">
    <location>
        <begin position="21"/>
        <end position="111"/>
    </location>
</feature>
<dbReference type="PROSITE" id="PS51257">
    <property type="entry name" value="PROKAR_LIPOPROTEIN"/>
    <property type="match status" value="1"/>
</dbReference>
<accession>A0A439DBR7</accession>
<evidence type="ECO:0000256" key="2">
    <source>
        <dbReference type="SAM" id="SignalP"/>
    </source>
</evidence>
<evidence type="ECO:0000313" key="4">
    <source>
        <dbReference type="EMBL" id="RWA11833.1"/>
    </source>
</evidence>
<dbReference type="Proteomes" id="UP000286045">
    <property type="component" value="Unassembled WGS sequence"/>
</dbReference>
<evidence type="ECO:0000313" key="5">
    <source>
        <dbReference type="Proteomes" id="UP000286045"/>
    </source>
</evidence>
<dbReference type="CDD" id="cd22191">
    <property type="entry name" value="DPBB_RlpA_EXP_N-like"/>
    <property type="match status" value="1"/>
</dbReference>
<dbReference type="InterPro" id="IPR009009">
    <property type="entry name" value="RlpA-like_DPBB"/>
</dbReference>
<feature type="signal peptide" evidence="2">
    <location>
        <begin position="1"/>
        <end position="20"/>
    </location>
</feature>
<organism evidence="4 5">
    <name type="scientific">Xylaria grammica</name>
    <dbReference type="NCBI Taxonomy" id="363999"/>
    <lineage>
        <taxon>Eukaryota</taxon>
        <taxon>Fungi</taxon>
        <taxon>Dikarya</taxon>
        <taxon>Ascomycota</taxon>
        <taxon>Pezizomycotina</taxon>
        <taxon>Sordariomycetes</taxon>
        <taxon>Xylariomycetidae</taxon>
        <taxon>Xylariales</taxon>
        <taxon>Xylariaceae</taxon>
        <taxon>Xylaria</taxon>
    </lineage>
</organism>
<keyword evidence="1 2" id="KW-0732">Signal</keyword>
<sequence length="111" mass="11697">MISLTKLIIAIGLAVGPALAFSGDMTFYTPGLGSCGQTNTEHDEVVALSPGDLDGKCGKMIRIHRDDKSATAKVVDKCPGCGGGSIDVSPVVFDKLAKRDEGRVKVTWEFI</sequence>
<dbReference type="InterPro" id="IPR051477">
    <property type="entry name" value="Expansin_CellWall"/>
</dbReference>
<dbReference type="STRING" id="363999.A0A439DBR7"/>
<dbReference type="AlphaFoldDB" id="A0A439DBR7"/>
<gene>
    <name evidence="4" type="ORF">EKO27_g3264</name>
</gene>
<evidence type="ECO:0000259" key="3">
    <source>
        <dbReference type="Pfam" id="PF03330"/>
    </source>
</evidence>
<dbReference type="SUPFAM" id="SSF50685">
    <property type="entry name" value="Barwin-like endoglucanases"/>
    <property type="match status" value="1"/>
</dbReference>
<dbReference type="EMBL" id="RYZI01000068">
    <property type="protein sequence ID" value="RWA11833.1"/>
    <property type="molecule type" value="Genomic_DNA"/>
</dbReference>
<dbReference type="PANTHER" id="PTHR31836:SF28">
    <property type="entry name" value="SRCR DOMAIN-CONTAINING PROTEIN-RELATED"/>
    <property type="match status" value="1"/>
</dbReference>
<reference evidence="4 5" key="1">
    <citation type="submission" date="2018-12" db="EMBL/GenBank/DDBJ databases">
        <title>Draft genome sequence of Xylaria grammica IHI A82.</title>
        <authorList>
            <person name="Buettner E."/>
            <person name="Kellner H."/>
        </authorList>
    </citation>
    <scope>NUCLEOTIDE SEQUENCE [LARGE SCALE GENOMIC DNA]</scope>
    <source>
        <strain evidence="4 5">IHI A82</strain>
    </source>
</reference>
<feature type="domain" description="RlpA-like protein double-psi beta-barrel" evidence="3">
    <location>
        <begin position="58"/>
        <end position="107"/>
    </location>
</feature>
<dbReference type="Gene3D" id="2.40.40.10">
    <property type="entry name" value="RlpA-like domain"/>
    <property type="match status" value="1"/>
</dbReference>
<comment type="caution">
    <text evidence="4">The sequence shown here is derived from an EMBL/GenBank/DDBJ whole genome shotgun (WGS) entry which is preliminary data.</text>
</comment>
<dbReference type="InterPro" id="IPR036908">
    <property type="entry name" value="RlpA-like_sf"/>
</dbReference>
<dbReference type="Pfam" id="PF03330">
    <property type="entry name" value="DPBB_1"/>
    <property type="match status" value="1"/>
</dbReference>
<name>A0A439DBR7_9PEZI</name>
<evidence type="ECO:0000256" key="1">
    <source>
        <dbReference type="ARBA" id="ARBA00022729"/>
    </source>
</evidence>
<dbReference type="PANTHER" id="PTHR31836">
    <property type="match status" value="1"/>
</dbReference>
<protein>
    <recommendedName>
        <fullName evidence="3">RlpA-like protein double-psi beta-barrel domain-containing protein</fullName>
    </recommendedName>
</protein>
<keyword evidence="5" id="KW-1185">Reference proteome</keyword>
<proteinExistence type="predicted"/>